<dbReference type="Pfam" id="PF25794">
    <property type="entry name" value="SACS"/>
    <property type="match status" value="1"/>
</dbReference>
<dbReference type="EMBL" id="JAFIRN010000016">
    <property type="protein sequence ID" value="KAG5833878.1"/>
    <property type="molecule type" value="Genomic_DNA"/>
</dbReference>
<dbReference type="AlphaFoldDB" id="A0A9D3RKM7"/>
<dbReference type="Gene3D" id="3.30.565.10">
    <property type="entry name" value="Histidine kinase-like ATPase, C-terminal domain"/>
    <property type="match status" value="1"/>
</dbReference>
<name>A0A9D3RKM7_ANGAN</name>
<dbReference type="PANTHER" id="PTHR46919">
    <property type="entry name" value="ZINC FINGER, C3HC4 TYPE (RING FINGER) FAMILY PROTEIN"/>
    <property type="match status" value="1"/>
</dbReference>
<dbReference type="Proteomes" id="UP001044222">
    <property type="component" value="Chromosome 16"/>
</dbReference>
<dbReference type="NCBIfam" id="NF047352">
    <property type="entry name" value="P_loop_sacsin"/>
    <property type="match status" value="1"/>
</dbReference>
<keyword evidence="3" id="KW-1185">Reference proteome</keyword>
<reference evidence="2" key="1">
    <citation type="submission" date="2021-01" db="EMBL/GenBank/DDBJ databases">
        <title>A chromosome-scale assembly of European eel, Anguilla anguilla.</title>
        <authorList>
            <person name="Henkel C."/>
            <person name="Jong-Raadsen S.A."/>
            <person name="Dufour S."/>
            <person name="Weltzien F.-A."/>
            <person name="Palstra A.P."/>
            <person name="Pelster B."/>
            <person name="Spaink H.P."/>
            <person name="Van Den Thillart G.E."/>
            <person name="Jansen H."/>
            <person name="Zahm M."/>
            <person name="Klopp C."/>
            <person name="Cedric C."/>
            <person name="Louis A."/>
            <person name="Berthelot C."/>
            <person name="Parey E."/>
            <person name="Roest Crollius H."/>
            <person name="Montfort J."/>
            <person name="Robinson-Rechavi M."/>
            <person name="Bucao C."/>
            <person name="Bouchez O."/>
            <person name="Gislard M."/>
            <person name="Lluch J."/>
            <person name="Milhes M."/>
            <person name="Lampietro C."/>
            <person name="Lopez Roques C."/>
            <person name="Donnadieu C."/>
            <person name="Braasch I."/>
            <person name="Desvignes T."/>
            <person name="Postlethwait J."/>
            <person name="Bobe J."/>
            <person name="Guiguen Y."/>
            <person name="Dirks R."/>
        </authorList>
    </citation>
    <scope>NUCLEOTIDE SEQUENCE</scope>
    <source>
        <strain evidence="2">Tag_6206</strain>
        <tissue evidence="2">Liver</tissue>
    </source>
</reference>
<evidence type="ECO:0000259" key="1">
    <source>
        <dbReference type="Pfam" id="PF25794"/>
    </source>
</evidence>
<dbReference type="InterPro" id="IPR036890">
    <property type="entry name" value="HATPase_C_sf"/>
</dbReference>
<organism evidence="2 3">
    <name type="scientific">Anguilla anguilla</name>
    <name type="common">European freshwater eel</name>
    <name type="synonym">Muraena anguilla</name>
    <dbReference type="NCBI Taxonomy" id="7936"/>
    <lineage>
        <taxon>Eukaryota</taxon>
        <taxon>Metazoa</taxon>
        <taxon>Chordata</taxon>
        <taxon>Craniata</taxon>
        <taxon>Vertebrata</taxon>
        <taxon>Euteleostomi</taxon>
        <taxon>Actinopterygii</taxon>
        <taxon>Neopterygii</taxon>
        <taxon>Teleostei</taxon>
        <taxon>Anguilliformes</taxon>
        <taxon>Anguillidae</taxon>
        <taxon>Anguilla</taxon>
    </lineage>
</organism>
<dbReference type="SUPFAM" id="SSF55874">
    <property type="entry name" value="ATPase domain of HSP90 chaperone/DNA topoisomerase II/histidine kinase"/>
    <property type="match status" value="1"/>
</dbReference>
<accession>A0A9D3RKM7</accession>
<evidence type="ECO:0000313" key="2">
    <source>
        <dbReference type="EMBL" id="KAG5833878.1"/>
    </source>
</evidence>
<feature type="domain" description="Sacsin/Nov" evidence="1">
    <location>
        <begin position="57"/>
        <end position="296"/>
    </location>
</feature>
<dbReference type="PANTHER" id="PTHR46919:SF2">
    <property type="entry name" value="SACSIN"/>
    <property type="match status" value="1"/>
</dbReference>
<dbReference type="InterPro" id="IPR058210">
    <property type="entry name" value="SACS/Nov_dom"/>
</dbReference>
<comment type="caution">
    <text evidence="2">The sequence shown here is derived from an EMBL/GenBank/DDBJ whole genome shotgun (WGS) entry which is preliminary data.</text>
</comment>
<evidence type="ECO:0000313" key="3">
    <source>
        <dbReference type="Proteomes" id="UP001044222"/>
    </source>
</evidence>
<gene>
    <name evidence="2" type="ORF">ANANG_G00280570</name>
</gene>
<protein>
    <recommendedName>
        <fullName evidence="1">Sacsin/Nov domain-containing protein</fullName>
    </recommendedName>
</protein>
<sequence>MSFVSAAHGLLWEVRDEHECIHTWTLRRTWRISSRRMSFSERQKRRRQNAFGATSPPFIDYLKDILRRYPDGGQILKELIQNADDAGATEVVFIHDDRAYGTQALWAEDLEKYQGPALYAYNNAEFTEDDWRGIQATGRSVKRNDPNKVGRFGIGFNSIYHVTDLPCIFSGKYLGMLDPQEKIFGEREGGMRWSLDDEEDRDTLLVLSDQLQPFRDVLVHVSDQTWEDAVSEDKKFNGTLFRFSLRNEPSEISDNLYDSDKMVQLFNSFIADADMSLLFLRNVSSVSLIHISTNGSVNVRHKVSASSPAVNESFHPREMPSVEGFTHFKNVSSYCPSKGKTEVQWLVTMCCMKEGHVPELDSLAGKLSFRPQVDLAFPLDQERSLTDGRLSCFLPLPNNEPNCTGLPVHVNACFGLTDNRRHIKWQEEDQKFDEAAVWNELLVKELLPRAYQMIILDAVRFSRSSDFPSSSAYHLWPDLDQMKHKERWHSVAAGMLRQLLLSNEPVFSLAGDAQKWVTLSEAVFLTDYSMEPQMKNAVSGVLIALGEKLVSIPSHISRDIQAAVENPKTLTRATPAFVRKVFRKNGNAGLSREDKLFILEYVLSDEKYHELWGLQLLPLSNGTFKTFSNEDHNLAFIDNKQFPRELLPGWKDVFLPRDLRSNTLLHLEKLAETSTYNKIINMDSRIVAKFAIKSLPKDWQKTKGHVTWQKTFS</sequence>
<proteinExistence type="predicted"/>